<gene>
    <name evidence="2" type="primary">79</name>
    <name evidence="2" type="ORF">SEA_APUNK_79</name>
</gene>
<evidence type="ECO:0000313" key="3">
    <source>
        <dbReference type="Proteomes" id="UP001059489"/>
    </source>
</evidence>
<keyword evidence="3" id="KW-1185">Reference proteome</keyword>
<evidence type="ECO:0000313" key="2">
    <source>
        <dbReference type="EMBL" id="UVF61700.1"/>
    </source>
</evidence>
<feature type="region of interest" description="Disordered" evidence="1">
    <location>
        <begin position="46"/>
        <end position="67"/>
    </location>
</feature>
<name>A0A976U9S5_9CAUD</name>
<proteinExistence type="predicted"/>
<accession>A0A976U9S5</accession>
<evidence type="ECO:0000256" key="1">
    <source>
        <dbReference type="SAM" id="MobiDB-lite"/>
    </source>
</evidence>
<protein>
    <submittedName>
        <fullName evidence="2">Uncharacterized protein</fullName>
    </submittedName>
</protein>
<dbReference type="EMBL" id="ON755186">
    <property type="protein sequence ID" value="UVF61700.1"/>
    <property type="molecule type" value="Genomic_DNA"/>
</dbReference>
<reference evidence="2" key="1">
    <citation type="submission" date="2022-06" db="EMBL/GenBank/DDBJ databases">
        <authorList>
            <person name="Harrison M."/>
            <person name="Anderman E."/>
            <person name="Dini T."/>
            <person name="Eldabh K."/>
            <person name="Frino T."/>
            <person name="Milavec J."/>
            <person name="Profrock V."/>
            <person name="Qyshkollari T."/>
            <person name="Sayed A."/>
            <person name="Virtue R."/>
            <person name="Bieri S.M."/>
            <person name="Bultje S."/>
            <person name="Chang H."/>
            <person name="Harsh E."/>
            <person name="Harsh J."/>
            <person name="Kok S.K."/>
            <person name="Lacroix V.J."/>
            <person name="McCurdy J.B."/>
            <person name="Nguyen A.V."/>
            <person name="Pastoor E.C."/>
            <person name="Ribbe G.J."/>
            <person name="Schneider L.A."/>
            <person name="Schroeder J.E."/>
            <person name="Steen S.B."/>
            <person name="Stob E.J."/>
            <person name="Sytsema I.L."/>
            <person name="Timmer L.J."/>
            <person name="Tsurho V."/>
            <person name="Van B.A."/>
            <person name="Verhoeven A.R."/>
            <person name="Vroon N.G."/>
            <person name="Wan G."/>
            <person name="Woldt K.M."/>
            <person name="Wertz J.T."/>
            <person name="DeJong R.J."/>
            <person name="Delesalle V.A."/>
            <person name="Garlena R.A."/>
            <person name="Russell D.A."/>
            <person name="Jacobs-Sera D."/>
            <person name="Hatfull G.F."/>
        </authorList>
    </citation>
    <scope>NUCLEOTIDE SEQUENCE</scope>
</reference>
<dbReference type="Proteomes" id="UP001059489">
    <property type="component" value="Segment"/>
</dbReference>
<organism evidence="2 3">
    <name type="scientific">Gordonia phage APunk</name>
    <dbReference type="NCBI Taxonomy" id="2926082"/>
    <lineage>
        <taxon>Viruses</taxon>
        <taxon>Duplodnaviria</taxon>
        <taxon>Heunggongvirae</taxon>
        <taxon>Uroviricota</taxon>
        <taxon>Caudoviricetes</taxon>
        <taxon>Stackebrandtviridae</taxon>
        <taxon>Schenleyvirinae</taxon>
        <taxon>Zitchvirus</taxon>
        <taxon>Zitchvirus apunk</taxon>
    </lineage>
</organism>
<sequence>MTTTDDREARLHKIRRDCGLVLGRVAPTDMFWVLAESIIELADLMLEDTPPNPEPPAGVNPEPADREHGVNVAVGQVIEHSRLLDAVAPDVVVRNGPPEARTYFRRTRQKRGGVPRKWQPCDENGVIRPIAGWPDGFDSDQLFLPATVVKLPTQVIQ</sequence>